<sequence length="400" mass="44386">MTSETFFGPVDNRWKNKLVELAISLGITPLPPNVKMLVREIKKHLSANPNLAEIPKYQGLYVYRSQNTTSRKQDKKSTDKAAEDLAESSKDIGEVLGAFKYLADGKFTADPPAQHIHLNPAKRDDEGSLVQPVDDESGSETTHQPSVKDSAMGDEDYTDEDDNPFFPKSHIQSRPVNDNDAQVVIVNFKVKNAPNIAAEEVLVEASSDLVSIEDVDGQRVFKTSLARLIPKAIENFSPKKDSSTRIHRPGLDDPQNTVNLGSIGAFLSGMKPRNLNFPLVDEYKLRIEDKGLLVCDLLLDDVDSSNNSSSSVKPLDLARLRKDLKVGLKSPRKKAAFIDKGSEFIEFLRMLLDVQPRAPRAETIGHLLERYLALEAGYSKLTNMQWGCTKGGYLLPKKTV</sequence>
<dbReference type="AlphaFoldDB" id="A0A9P6CTR0"/>
<evidence type="ECO:0000313" key="2">
    <source>
        <dbReference type="EMBL" id="KAF9472359.1"/>
    </source>
</evidence>
<evidence type="ECO:0000313" key="3">
    <source>
        <dbReference type="Proteomes" id="UP000807469"/>
    </source>
</evidence>
<proteinExistence type="predicted"/>
<organism evidence="2 3">
    <name type="scientific">Pholiota conissans</name>
    <dbReference type="NCBI Taxonomy" id="109636"/>
    <lineage>
        <taxon>Eukaryota</taxon>
        <taxon>Fungi</taxon>
        <taxon>Dikarya</taxon>
        <taxon>Basidiomycota</taxon>
        <taxon>Agaricomycotina</taxon>
        <taxon>Agaricomycetes</taxon>
        <taxon>Agaricomycetidae</taxon>
        <taxon>Agaricales</taxon>
        <taxon>Agaricineae</taxon>
        <taxon>Strophariaceae</taxon>
        <taxon>Pholiota</taxon>
    </lineage>
</organism>
<dbReference type="Proteomes" id="UP000807469">
    <property type="component" value="Unassembled WGS sequence"/>
</dbReference>
<reference evidence="2" key="1">
    <citation type="submission" date="2020-11" db="EMBL/GenBank/DDBJ databases">
        <authorList>
            <consortium name="DOE Joint Genome Institute"/>
            <person name="Ahrendt S."/>
            <person name="Riley R."/>
            <person name="Andreopoulos W."/>
            <person name="Labutti K."/>
            <person name="Pangilinan J."/>
            <person name="Ruiz-Duenas F.J."/>
            <person name="Barrasa J.M."/>
            <person name="Sanchez-Garcia M."/>
            <person name="Camarero S."/>
            <person name="Miyauchi S."/>
            <person name="Serrano A."/>
            <person name="Linde D."/>
            <person name="Babiker R."/>
            <person name="Drula E."/>
            <person name="Ayuso-Fernandez I."/>
            <person name="Pacheco R."/>
            <person name="Padilla G."/>
            <person name="Ferreira P."/>
            <person name="Barriuso J."/>
            <person name="Kellner H."/>
            <person name="Castanera R."/>
            <person name="Alfaro M."/>
            <person name="Ramirez L."/>
            <person name="Pisabarro A.G."/>
            <person name="Kuo A."/>
            <person name="Tritt A."/>
            <person name="Lipzen A."/>
            <person name="He G."/>
            <person name="Yan M."/>
            <person name="Ng V."/>
            <person name="Cullen D."/>
            <person name="Martin F."/>
            <person name="Rosso M.-N."/>
            <person name="Henrissat B."/>
            <person name="Hibbett D."/>
            <person name="Martinez A.T."/>
            <person name="Grigoriev I.V."/>
        </authorList>
    </citation>
    <scope>NUCLEOTIDE SEQUENCE</scope>
    <source>
        <strain evidence="2">CIRM-BRFM 674</strain>
    </source>
</reference>
<dbReference type="OrthoDB" id="3018019at2759"/>
<dbReference type="EMBL" id="MU155545">
    <property type="protein sequence ID" value="KAF9472359.1"/>
    <property type="molecule type" value="Genomic_DNA"/>
</dbReference>
<comment type="caution">
    <text evidence="2">The sequence shown here is derived from an EMBL/GenBank/DDBJ whole genome shotgun (WGS) entry which is preliminary data.</text>
</comment>
<accession>A0A9P6CTR0</accession>
<name>A0A9P6CTR0_9AGAR</name>
<keyword evidence="3" id="KW-1185">Reference proteome</keyword>
<evidence type="ECO:0000256" key="1">
    <source>
        <dbReference type="SAM" id="MobiDB-lite"/>
    </source>
</evidence>
<gene>
    <name evidence="2" type="ORF">BDN70DRAFT_887071</name>
</gene>
<feature type="compositionally biased region" description="Acidic residues" evidence="1">
    <location>
        <begin position="152"/>
        <end position="163"/>
    </location>
</feature>
<protein>
    <submittedName>
        <fullName evidence="2">Uncharacterized protein</fullName>
    </submittedName>
</protein>
<feature type="region of interest" description="Disordered" evidence="1">
    <location>
        <begin position="112"/>
        <end position="174"/>
    </location>
</feature>